<reference evidence="2 3" key="2">
    <citation type="submission" date="2019-08" db="EMBL/GenBank/DDBJ databases">
        <title>Amycolatopsis acidicola sp. nov., isolated from peat swamp forest soil.</title>
        <authorList>
            <person name="Srisuk N."/>
        </authorList>
    </citation>
    <scope>NUCLEOTIDE SEQUENCE [LARGE SCALE GENOMIC DNA]</scope>
    <source>
        <strain evidence="2 3">TBRC 6029</strain>
    </source>
</reference>
<keyword evidence="1" id="KW-0472">Membrane</keyword>
<feature type="transmembrane region" description="Helical" evidence="1">
    <location>
        <begin position="20"/>
        <end position="38"/>
    </location>
</feature>
<evidence type="ECO:0000256" key="1">
    <source>
        <dbReference type="SAM" id="Phobius"/>
    </source>
</evidence>
<dbReference type="RefSeq" id="WP_144590174.1">
    <property type="nucleotide sequence ID" value="NZ_VJWX01000197.1"/>
</dbReference>
<evidence type="ECO:0000313" key="3">
    <source>
        <dbReference type="Proteomes" id="UP000320011"/>
    </source>
</evidence>
<proteinExistence type="predicted"/>
<keyword evidence="3" id="KW-1185">Reference proteome</keyword>
<dbReference type="Proteomes" id="UP000320011">
    <property type="component" value="Unassembled WGS sequence"/>
</dbReference>
<keyword evidence="1" id="KW-1133">Transmembrane helix</keyword>
<evidence type="ECO:0000313" key="2">
    <source>
        <dbReference type="EMBL" id="TVT46892.1"/>
    </source>
</evidence>
<dbReference type="OrthoDB" id="3189021at2"/>
<reference evidence="2 3" key="1">
    <citation type="submission" date="2019-07" db="EMBL/GenBank/DDBJ databases">
        <authorList>
            <person name="Duangmal K."/>
            <person name="Teo W.F.A."/>
        </authorList>
    </citation>
    <scope>NUCLEOTIDE SEQUENCE [LARGE SCALE GENOMIC DNA]</scope>
    <source>
        <strain evidence="2 3">TBRC 6029</strain>
    </source>
</reference>
<dbReference type="EMBL" id="VJWX01000197">
    <property type="protein sequence ID" value="TVT46892.1"/>
    <property type="molecule type" value="Genomic_DNA"/>
</dbReference>
<feature type="transmembrane region" description="Helical" evidence="1">
    <location>
        <begin position="155"/>
        <end position="173"/>
    </location>
</feature>
<protein>
    <recommendedName>
        <fullName evidence="4">DUF3159 domain-containing protein</fullName>
    </recommendedName>
</protein>
<feature type="transmembrane region" description="Helical" evidence="1">
    <location>
        <begin position="50"/>
        <end position="69"/>
    </location>
</feature>
<feature type="transmembrane region" description="Helical" evidence="1">
    <location>
        <begin position="124"/>
        <end position="149"/>
    </location>
</feature>
<keyword evidence="1" id="KW-0812">Transmembrane</keyword>
<feature type="transmembrane region" description="Helical" evidence="1">
    <location>
        <begin position="84"/>
        <end position="104"/>
    </location>
</feature>
<gene>
    <name evidence="2" type="ORF">FNH05_19710</name>
</gene>
<comment type="caution">
    <text evidence="2">The sequence shown here is derived from an EMBL/GenBank/DDBJ whole genome shotgun (WGS) entry which is preliminary data.</text>
</comment>
<organism evidence="2 3">
    <name type="scientific">Amycolatopsis rhizosphaerae</name>
    <dbReference type="NCBI Taxonomy" id="2053003"/>
    <lineage>
        <taxon>Bacteria</taxon>
        <taxon>Bacillati</taxon>
        <taxon>Actinomycetota</taxon>
        <taxon>Actinomycetes</taxon>
        <taxon>Pseudonocardiales</taxon>
        <taxon>Pseudonocardiaceae</taxon>
        <taxon>Amycolatopsis</taxon>
    </lineage>
</organism>
<dbReference type="AlphaFoldDB" id="A0A558CE08"/>
<name>A0A558CE08_9PSEU</name>
<accession>A0A558CE08</accession>
<evidence type="ECO:0008006" key="4">
    <source>
        <dbReference type="Google" id="ProtNLM"/>
    </source>
</evidence>
<sequence>MTYLRGFAPWIAFSVTSPIGRQWAALIALVICVSSLVLNRRAGMRLDGQVLNIGMTAYFAALTALAFAAPHSPLGNYDSPLSTAWLGLIALISLAIGQPFTLGIARLKVAPEVAGSPQFRHTNVVISAIWAVSFVFIAAAGFACVALHGGIALRVAYQIIGFGLPALFTHRYTKRIRARRTHGGQVPEPAPPAHLG</sequence>